<dbReference type="RefSeq" id="WP_379892251.1">
    <property type="nucleotide sequence ID" value="NZ_CBCSCT010000028.1"/>
</dbReference>
<sequence length="55" mass="6246">MYLVEYYGDSADLKPEDDEIAEIKMVPMSEVPSLLAPESAQFFREYVLSERGTGQ</sequence>
<organism evidence="1 2">
    <name type="scientific">Marinicrinis lubricantis</name>
    <dbReference type="NCBI Taxonomy" id="2086470"/>
    <lineage>
        <taxon>Bacteria</taxon>
        <taxon>Bacillati</taxon>
        <taxon>Bacillota</taxon>
        <taxon>Bacilli</taxon>
        <taxon>Bacillales</taxon>
        <taxon>Paenibacillaceae</taxon>
    </lineage>
</organism>
<dbReference type="SUPFAM" id="SSF55811">
    <property type="entry name" value="Nudix"/>
    <property type="match status" value="1"/>
</dbReference>
<name>A0ABW1IK36_9BACL</name>
<dbReference type="InterPro" id="IPR015797">
    <property type="entry name" value="NUDIX_hydrolase-like_dom_sf"/>
</dbReference>
<evidence type="ECO:0008006" key="3">
    <source>
        <dbReference type="Google" id="ProtNLM"/>
    </source>
</evidence>
<dbReference type="Proteomes" id="UP001596250">
    <property type="component" value="Unassembled WGS sequence"/>
</dbReference>
<reference evidence="2" key="1">
    <citation type="journal article" date="2019" name="Int. J. Syst. Evol. Microbiol.">
        <title>The Global Catalogue of Microorganisms (GCM) 10K type strain sequencing project: providing services to taxonomists for standard genome sequencing and annotation.</title>
        <authorList>
            <consortium name="The Broad Institute Genomics Platform"/>
            <consortium name="The Broad Institute Genome Sequencing Center for Infectious Disease"/>
            <person name="Wu L."/>
            <person name="Ma J."/>
        </authorList>
    </citation>
    <scope>NUCLEOTIDE SEQUENCE [LARGE SCALE GENOMIC DNA]</scope>
    <source>
        <strain evidence="2">CCM 8749</strain>
    </source>
</reference>
<evidence type="ECO:0000313" key="1">
    <source>
        <dbReference type="EMBL" id="MFC5985426.1"/>
    </source>
</evidence>
<accession>A0ABW1IK36</accession>
<comment type="caution">
    <text evidence="1">The sequence shown here is derived from an EMBL/GenBank/DDBJ whole genome shotgun (WGS) entry which is preliminary data.</text>
</comment>
<gene>
    <name evidence="1" type="ORF">ACFPXP_03100</name>
</gene>
<keyword evidence="2" id="KW-1185">Reference proteome</keyword>
<evidence type="ECO:0000313" key="2">
    <source>
        <dbReference type="Proteomes" id="UP001596250"/>
    </source>
</evidence>
<protein>
    <recommendedName>
        <fullName evidence="3">Nudix hydrolase domain-containing protein</fullName>
    </recommendedName>
</protein>
<proteinExistence type="predicted"/>
<dbReference type="EMBL" id="JBHSQV010000025">
    <property type="protein sequence ID" value="MFC5985426.1"/>
    <property type="molecule type" value="Genomic_DNA"/>
</dbReference>